<evidence type="ECO:0000313" key="4">
    <source>
        <dbReference type="Proteomes" id="UP000518315"/>
    </source>
</evidence>
<dbReference type="OrthoDB" id="54411at2"/>
<dbReference type="AlphaFoldDB" id="A0A3R9HIV5"/>
<keyword evidence="1" id="KW-0238">DNA-binding</keyword>
<dbReference type="Gene3D" id="1.25.40.10">
    <property type="entry name" value="Tetratricopeptide repeat domain"/>
    <property type="match status" value="1"/>
</dbReference>
<gene>
    <name evidence="2" type="ORF">EFD55_10970</name>
    <name evidence="1" type="ORF">FHS26_001907</name>
</gene>
<evidence type="ECO:0000313" key="3">
    <source>
        <dbReference type="Proteomes" id="UP000277279"/>
    </source>
</evidence>
<keyword evidence="4" id="KW-1185">Reference proteome</keyword>
<sequence>MAFVLKTFGRLQLVDEDGAPVAFPEKGLLLLAYLLTTDQGSADRTTLTSFLWGDANRDDTLATLRKLISRMKARQIELGANVFSSDGNMVTLDRASLSSDILLSGEEEELEPFARLQHLMKLMNQPFLGPVHSHSRQFQKWLAEREVCHIELLGNALRTASRVATSQKESELLRKAAVILFRTEPKDPDTLQLLIRIFEAEEEVASLRNHFEQRRNSILRGIAARARSDDGDPISLRPISVPSTPKLETAVPLEPQDIRIAIPRLVLLPPKNQSVKPQAGFLAASLVEDITIGFCAFNSLEVIAPYSAVQIGHHLETQSAFFERHHVNYVLDTRISNTGDEVTLFAQLIFFDQNQIVWAERFSLEHMDLVKDRRTVARRIALSVSSEIERHEALREDLNPIAYHRYLVGRRHLARLTLPNLRRARKEMKAALGVSPDFAPALSSMARTYSKEWLLTARGDIELLQTAETLAKQATETRPDFADGYREFGVAKLLQGAFDESAEAMEVAESLAPHYADVIADYADTLVHCSLPAMALRKIERAIELNPLGPDTYFWTAAGANYALAEFEASLDYIEQMADPHLADRLSAANWAMLGRQDKARVFVRRFREGNPDFDVDKWLSAVPSKEQWHKDLYREGLKKAGF</sequence>
<dbReference type="Proteomes" id="UP000277279">
    <property type="component" value="Unassembled WGS sequence"/>
</dbReference>
<dbReference type="GO" id="GO:0003677">
    <property type="term" value="F:DNA binding"/>
    <property type="evidence" value="ECO:0007669"/>
    <property type="project" value="UniProtKB-KW"/>
</dbReference>
<dbReference type="Proteomes" id="UP000518315">
    <property type="component" value="Unassembled WGS sequence"/>
</dbReference>
<dbReference type="InterPro" id="IPR011990">
    <property type="entry name" value="TPR-like_helical_dom_sf"/>
</dbReference>
<name>A0A3R9HIV5_9HYPH</name>
<organism evidence="2 3">
    <name type="scientific">Rhizobium pisi</name>
    <dbReference type="NCBI Taxonomy" id="574561"/>
    <lineage>
        <taxon>Bacteria</taxon>
        <taxon>Pseudomonadati</taxon>
        <taxon>Pseudomonadota</taxon>
        <taxon>Alphaproteobacteria</taxon>
        <taxon>Hyphomicrobiales</taxon>
        <taxon>Rhizobiaceae</taxon>
        <taxon>Rhizobium/Agrobacterium group</taxon>
        <taxon>Rhizobium</taxon>
    </lineage>
</organism>
<evidence type="ECO:0000313" key="2">
    <source>
        <dbReference type="EMBL" id="RSB81114.1"/>
    </source>
</evidence>
<reference evidence="1 4" key="2">
    <citation type="submission" date="2020-08" db="EMBL/GenBank/DDBJ databases">
        <title>Genomic Encyclopedia of Type Strains, Phase III (KMG-III): the genomes of soil and plant-associated and newly described type strains.</title>
        <authorList>
            <person name="Whitman W."/>
        </authorList>
    </citation>
    <scope>NUCLEOTIDE SEQUENCE [LARGE SCALE GENOMIC DNA]</scope>
    <source>
        <strain evidence="1 4">CECT 4113</strain>
    </source>
</reference>
<dbReference type="Gene3D" id="1.10.10.10">
    <property type="entry name" value="Winged helix-like DNA-binding domain superfamily/Winged helix DNA-binding domain"/>
    <property type="match status" value="1"/>
</dbReference>
<dbReference type="GO" id="GO:0006355">
    <property type="term" value="P:regulation of DNA-templated transcription"/>
    <property type="evidence" value="ECO:0007669"/>
    <property type="project" value="InterPro"/>
</dbReference>
<dbReference type="InterPro" id="IPR036388">
    <property type="entry name" value="WH-like_DNA-bd_sf"/>
</dbReference>
<comment type="caution">
    <text evidence="2">The sequence shown here is derived from an EMBL/GenBank/DDBJ whole genome shotgun (WGS) entry which is preliminary data.</text>
</comment>
<dbReference type="EMBL" id="JACHXH010000005">
    <property type="protein sequence ID" value="MBB3134191.1"/>
    <property type="molecule type" value="Genomic_DNA"/>
</dbReference>
<protein>
    <submittedName>
        <fullName evidence="1">TolB-like protein/DNA-binding SARP family transcriptional activator/Tfp pilus assembly protein PilF</fullName>
    </submittedName>
</protein>
<evidence type="ECO:0000313" key="1">
    <source>
        <dbReference type="EMBL" id="MBB3134191.1"/>
    </source>
</evidence>
<proteinExistence type="predicted"/>
<dbReference type="SUPFAM" id="SSF48452">
    <property type="entry name" value="TPR-like"/>
    <property type="match status" value="1"/>
</dbReference>
<dbReference type="RefSeq" id="WP_125845055.1">
    <property type="nucleotide sequence ID" value="NZ_JACHXH010000005.1"/>
</dbReference>
<reference evidence="2 3" key="1">
    <citation type="submission" date="2018-11" db="EMBL/GenBank/DDBJ databases">
        <authorList>
            <person name="Huo Y."/>
        </authorList>
    </citation>
    <scope>NUCLEOTIDE SEQUENCE [LARGE SCALE GENOMIC DNA]</scope>
    <source>
        <strain evidence="2 3">DSM 30132</strain>
    </source>
</reference>
<accession>A0A3R9HIV5</accession>
<dbReference type="EMBL" id="RJJT01000006">
    <property type="protein sequence ID" value="RSB81114.1"/>
    <property type="molecule type" value="Genomic_DNA"/>
</dbReference>
<dbReference type="InterPro" id="IPR016032">
    <property type="entry name" value="Sig_transdc_resp-reg_C-effctor"/>
</dbReference>
<dbReference type="SUPFAM" id="SSF46894">
    <property type="entry name" value="C-terminal effector domain of the bipartite response regulators"/>
    <property type="match status" value="1"/>
</dbReference>